<evidence type="ECO:0008006" key="4">
    <source>
        <dbReference type="Google" id="ProtNLM"/>
    </source>
</evidence>
<protein>
    <recommendedName>
        <fullName evidence="4">Rieske domain-containing protein</fullName>
    </recommendedName>
</protein>
<keyword evidence="3" id="KW-1185">Reference proteome</keyword>
<evidence type="ECO:0000313" key="2">
    <source>
        <dbReference type="EMBL" id="PJI85409.1"/>
    </source>
</evidence>
<dbReference type="RefSeq" id="WP_100369327.1">
    <property type="nucleotide sequence ID" value="NZ_PGTY01000003.1"/>
</dbReference>
<reference evidence="2 3" key="1">
    <citation type="submission" date="2017-11" db="EMBL/GenBank/DDBJ databases">
        <title>Genomic Encyclopedia of Archaeal and Bacterial Type Strains, Phase II (KMG-II): From Individual Species to Whole Genera.</title>
        <authorList>
            <person name="Goeker M."/>
        </authorList>
    </citation>
    <scope>NUCLEOTIDE SEQUENCE [LARGE SCALE GENOMIC DNA]</scope>
    <source>
        <strain evidence="2 3">DSM 29128</strain>
    </source>
</reference>
<dbReference type="OrthoDB" id="7650905at2"/>
<organism evidence="2 3">
    <name type="scientific">Yoonia maricola</name>
    <dbReference type="NCBI Taxonomy" id="420999"/>
    <lineage>
        <taxon>Bacteria</taxon>
        <taxon>Pseudomonadati</taxon>
        <taxon>Pseudomonadota</taxon>
        <taxon>Alphaproteobacteria</taxon>
        <taxon>Rhodobacterales</taxon>
        <taxon>Paracoccaceae</taxon>
        <taxon>Yoonia</taxon>
    </lineage>
</organism>
<dbReference type="AlphaFoldDB" id="A0A2M8W3D4"/>
<dbReference type="EMBL" id="PGTY01000003">
    <property type="protein sequence ID" value="PJI85409.1"/>
    <property type="molecule type" value="Genomic_DNA"/>
</dbReference>
<keyword evidence="1" id="KW-0732">Signal</keyword>
<accession>A0A2M8W3D4</accession>
<proteinExistence type="predicted"/>
<feature type="chain" id="PRO_5014650467" description="Rieske domain-containing protein" evidence="1">
    <location>
        <begin position="28"/>
        <end position="189"/>
    </location>
</feature>
<name>A0A2M8W3D4_9RHOB</name>
<dbReference type="InterPro" id="IPR036922">
    <property type="entry name" value="Rieske_2Fe-2S_sf"/>
</dbReference>
<dbReference type="Gene3D" id="2.102.10.10">
    <property type="entry name" value="Rieske [2Fe-2S] iron-sulphur domain"/>
    <property type="match status" value="1"/>
</dbReference>
<comment type="caution">
    <text evidence="2">The sequence shown here is derived from an EMBL/GenBank/DDBJ whole genome shotgun (WGS) entry which is preliminary data.</text>
</comment>
<sequence length="189" mass="20121">MYKMTRRHVITTLSTSAVLLCPAILNAQTNVDEDWADIPDDTPIGQDRLIEVGSGPADVDVSELQPGEVAVIARPTDDEAYSATGMTQYIAVHRRTADQIAFGAANDRDGTVQNPEYFVVNLVCSHRGKAIGITGNPEAPFACTDRGDRHSSIYDASGFGVSGASEDEYLSIPTYTIAADGGQVVVSLT</sequence>
<feature type="signal peptide" evidence="1">
    <location>
        <begin position="1"/>
        <end position="27"/>
    </location>
</feature>
<dbReference type="SUPFAM" id="SSF50022">
    <property type="entry name" value="ISP domain"/>
    <property type="match status" value="1"/>
</dbReference>
<dbReference type="GO" id="GO:0051537">
    <property type="term" value="F:2 iron, 2 sulfur cluster binding"/>
    <property type="evidence" value="ECO:0007669"/>
    <property type="project" value="InterPro"/>
</dbReference>
<gene>
    <name evidence="2" type="ORF">BC777_3411</name>
</gene>
<evidence type="ECO:0000256" key="1">
    <source>
        <dbReference type="SAM" id="SignalP"/>
    </source>
</evidence>
<evidence type="ECO:0000313" key="3">
    <source>
        <dbReference type="Proteomes" id="UP000228531"/>
    </source>
</evidence>
<dbReference type="Proteomes" id="UP000228531">
    <property type="component" value="Unassembled WGS sequence"/>
</dbReference>